<dbReference type="Proteomes" id="UP000179129">
    <property type="component" value="Unassembled WGS sequence"/>
</dbReference>
<evidence type="ECO:0000313" key="1">
    <source>
        <dbReference type="EMBL" id="OGG00852.1"/>
    </source>
</evidence>
<reference evidence="1 2" key="1">
    <citation type="journal article" date="2016" name="Nat. Commun.">
        <title>Thousands of microbial genomes shed light on interconnected biogeochemical processes in an aquifer system.</title>
        <authorList>
            <person name="Anantharaman K."/>
            <person name="Brown C.T."/>
            <person name="Hug L.A."/>
            <person name="Sharon I."/>
            <person name="Castelle C.J."/>
            <person name="Probst A.J."/>
            <person name="Thomas B.C."/>
            <person name="Singh A."/>
            <person name="Wilkins M.J."/>
            <person name="Karaoz U."/>
            <person name="Brodie E.L."/>
            <person name="Williams K.H."/>
            <person name="Hubbard S.S."/>
            <person name="Banfield J.F."/>
        </authorList>
    </citation>
    <scope>NUCLEOTIDE SEQUENCE [LARGE SCALE GENOMIC DNA]</scope>
</reference>
<proteinExistence type="predicted"/>
<comment type="caution">
    <text evidence="1">The sequence shown here is derived from an EMBL/GenBank/DDBJ whole genome shotgun (WGS) entry which is preliminary data.</text>
</comment>
<evidence type="ECO:0000313" key="2">
    <source>
        <dbReference type="Proteomes" id="UP000179129"/>
    </source>
</evidence>
<gene>
    <name evidence="1" type="ORF">A3F83_01350</name>
</gene>
<name>A0A1F5YLT9_9BACT</name>
<dbReference type="EMBL" id="MFIX01000238">
    <property type="protein sequence ID" value="OGG00852.1"/>
    <property type="molecule type" value="Genomic_DNA"/>
</dbReference>
<organism evidence="1 2">
    <name type="scientific">Candidatus Glassbacteria bacterium RIFCSPLOWO2_12_FULL_58_11</name>
    <dbReference type="NCBI Taxonomy" id="1817867"/>
    <lineage>
        <taxon>Bacteria</taxon>
        <taxon>Candidatus Glassiibacteriota</taxon>
    </lineage>
</organism>
<accession>A0A1F5YLT9</accession>
<dbReference type="AlphaFoldDB" id="A0A1F5YLT9"/>
<protein>
    <submittedName>
        <fullName evidence="1">Uncharacterized protein</fullName>
    </submittedName>
</protein>
<sequence length="69" mass="7759">MESPFKADHFRYVPNESDVMMTPTILNQLSEFRSQKIASRARIELISVKYDAKLGSMGSASFPAMRGSM</sequence>